<evidence type="ECO:0000313" key="8">
    <source>
        <dbReference type="Proteomes" id="UP000006034"/>
    </source>
</evidence>
<feature type="domain" description="Fe-containing alcohol dehydrogenase-like C-terminal" evidence="6">
    <location>
        <begin position="192"/>
        <end position="392"/>
    </location>
</feature>
<gene>
    <name evidence="7" type="ORF">HMPREF0179_02069</name>
</gene>
<comment type="similarity">
    <text evidence="2">Belongs to the iron-containing alcohol dehydrogenase family.</text>
</comment>
<organism evidence="7 8">
    <name type="scientific">Bilophila wadsworthia (strain 3_1_6)</name>
    <dbReference type="NCBI Taxonomy" id="563192"/>
    <lineage>
        <taxon>Bacteria</taxon>
        <taxon>Pseudomonadati</taxon>
        <taxon>Thermodesulfobacteriota</taxon>
        <taxon>Desulfovibrionia</taxon>
        <taxon>Desulfovibrionales</taxon>
        <taxon>Desulfovibrionaceae</taxon>
        <taxon>Bilophila</taxon>
    </lineage>
</organism>
<dbReference type="Gene3D" id="3.40.50.1970">
    <property type="match status" value="1"/>
</dbReference>
<dbReference type="Gene3D" id="1.20.1090.10">
    <property type="entry name" value="Dehydroquinate synthase-like - alpha domain"/>
    <property type="match status" value="1"/>
</dbReference>
<dbReference type="InterPro" id="IPR001670">
    <property type="entry name" value="ADH_Fe/GldA"/>
</dbReference>
<evidence type="ECO:0000256" key="4">
    <source>
        <dbReference type="ARBA" id="ARBA00023027"/>
    </source>
</evidence>
<name>E5Y7A5_BILW3</name>
<comment type="cofactor">
    <cofactor evidence="1">
        <name>Fe cation</name>
        <dbReference type="ChEBI" id="CHEBI:24875"/>
    </cofactor>
</comment>
<dbReference type="FunFam" id="1.20.1090.10:FF:000001">
    <property type="entry name" value="Aldehyde-alcohol dehydrogenase"/>
    <property type="match status" value="1"/>
</dbReference>
<proteinExistence type="inferred from homology"/>
<evidence type="ECO:0000259" key="6">
    <source>
        <dbReference type="Pfam" id="PF25137"/>
    </source>
</evidence>
<reference evidence="7 8" key="2">
    <citation type="submission" date="2013-04" db="EMBL/GenBank/DDBJ databases">
        <title>The Genome Sequence of Bilophila wadsworthia 3_1_6.</title>
        <authorList>
            <consortium name="The Broad Institute Genomics Platform"/>
            <person name="Earl A."/>
            <person name="Ward D."/>
            <person name="Feldgarden M."/>
            <person name="Gevers D."/>
            <person name="Sibley C."/>
            <person name="Strauss J."/>
            <person name="Allen-Vercoe E."/>
            <person name="Walker B."/>
            <person name="Young S."/>
            <person name="Zeng Q."/>
            <person name="Gargeya S."/>
            <person name="Fitzgerald M."/>
            <person name="Haas B."/>
            <person name="Abouelleil A."/>
            <person name="Allen A.W."/>
            <person name="Alvarado L."/>
            <person name="Arachchi H.M."/>
            <person name="Berlin A.M."/>
            <person name="Chapman S.B."/>
            <person name="Gainer-Dewar J."/>
            <person name="Goldberg J."/>
            <person name="Griggs A."/>
            <person name="Gujja S."/>
            <person name="Hansen M."/>
            <person name="Howarth C."/>
            <person name="Imamovic A."/>
            <person name="Ireland A."/>
            <person name="Larimer J."/>
            <person name="McCowan C."/>
            <person name="Murphy C."/>
            <person name="Pearson M."/>
            <person name="Poon T.W."/>
            <person name="Priest M."/>
            <person name="Roberts A."/>
            <person name="Saif S."/>
            <person name="Shea T."/>
            <person name="Sisk P."/>
            <person name="Sykes S."/>
            <person name="Wortman J."/>
            <person name="Nusbaum C."/>
            <person name="Birren B."/>
        </authorList>
    </citation>
    <scope>NUCLEOTIDE SEQUENCE [LARGE SCALE GENOMIC DNA]</scope>
    <source>
        <strain evidence="7 8">3_1_6</strain>
    </source>
</reference>
<evidence type="ECO:0000256" key="1">
    <source>
        <dbReference type="ARBA" id="ARBA00001962"/>
    </source>
</evidence>
<evidence type="ECO:0000259" key="5">
    <source>
        <dbReference type="Pfam" id="PF00465"/>
    </source>
</evidence>
<dbReference type="PANTHER" id="PTHR11496:SF102">
    <property type="entry name" value="ALCOHOL DEHYDROGENASE 4"/>
    <property type="match status" value="1"/>
</dbReference>
<dbReference type="RefSeq" id="WP_005027860.1">
    <property type="nucleotide sequence ID" value="NZ_KE150238.1"/>
</dbReference>
<evidence type="ECO:0000313" key="7">
    <source>
        <dbReference type="EMBL" id="EFV44117.1"/>
    </source>
</evidence>
<evidence type="ECO:0000256" key="2">
    <source>
        <dbReference type="ARBA" id="ARBA00007358"/>
    </source>
</evidence>
<dbReference type="InterPro" id="IPR018211">
    <property type="entry name" value="ADH_Fe_CS"/>
</dbReference>
<dbReference type="PANTHER" id="PTHR11496">
    <property type="entry name" value="ALCOHOL DEHYDROGENASE"/>
    <property type="match status" value="1"/>
</dbReference>
<protein>
    <submittedName>
        <fullName evidence="7">Alcohol dehydrogenase</fullName>
    </submittedName>
</protein>
<dbReference type="STRING" id="563192.HMPREF0179_02069"/>
<dbReference type="InterPro" id="IPR056798">
    <property type="entry name" value="ADH_Fe_C"/>
</dbReference>
<dbReference type="FunFam" id="3.40.50.1970:FF:000003">
    <property type="entry name" value="Alcohol dehydrogenase, iron-containing"/>
    <property type="match status" value="1"/>
</dbReference>
<comment type="caution">
    <text evidence="7">The sequence shown here is derived from an EMBL/GenBank/DDBJ whole genome shotgun (WGS) entry which is preliminary data.</text>
</comment>
<reference evidence="7 8" key="1">
    <citation type="submission" date="2010-10" db="EMBL/GenBank/DDBJ databases">
        <authorList>
            <consortium name="The Broad Institute Genome Sequencing Platform"/>
            <person name="Ward D."/>
            <person name="Earl A."/>
            <person name="Feldgarden M."/>
            <person name="Young S.K."/>
            <person name="Gargeya S."/>
            <person name="Zeng Q."/>
            <person name="Alvarado L."/>
            <person name="Berlin A."/>
            <person name="Bochicchio J."/>
            <person name="Chapman S.B."/>
            <person name="Chen Z."/>
            <person name="Freedman E."/>
            <person name="Gellesch M."/>
            <person name="Goldberg J."/>
            <person name="Griggs A."/>
            <person name="Gujja S."/>
            <person name="Heilman E."/>
            <person name="Heiman D."/>
            <person name="Howarth C."/>
            <person name="Mehta T."/>
            <person name="Neiman D."/>
            <person name="Pearson M."/>
            <person name="Roberts A."/>
            <person name="Saif S."/>
            <person name="Shea T."/>
            <person name="Shenoy N."/>
            <person name="Sisk P."/>
            <person name="Stolte C."/>
            <person name="Sykes S."/>
            <person name="White J."/>
            <person name="Yandava C."/>
            <person name="Allen-Vercoe E."/>
            <person name="Sibley C."/>
            <person name="Ambrose C.E."/>
            <person name="Strauss J."/>
            <person name="Daigneault M."/>
            <person name="Haas B."/>
            <person name="Nusbaum C."/>
            <person name="Birren B."/>
        </authorList>
    </citation>
    <scope>NUCLEOTIDE SEQUENCE [LARGE SCALE GENOMIC DNA]</scope>
    <source>
        <strain evidence="7 8">3_1_6</strain>
    </source>
</reference>
<dbReference type="Pfam" id="PF00465">
    <property type="entry name" value="Fe-ADH"/>
    <property type="match status" value="1"/>
</dbReference>
<dbReference type="EMBL" id="ADCP02000001">
    <property type="protein sequence ID" value="EFV44117.1"/>
    <property type="molecule type" value="Genomic_DNA"/>
</dbReference>
<dbReference type="PROSITE" id="PS00060">
    <property type="entry name" value="ADH_IRON_2"/>
    <property type="match status" value="1"/>
</dbReference>
<dbReference type="GO" id="GO:0046872">
    <property type="term" value="F:metal ion binding"/>
    <property type="evidence" value="ECO:0007669"/>
    <property type="project" value="InterPro"/>
</dbReference>
<keyword evidence="3" id="KW-0560">Oxidoreductase</keyword>
<keyword evidence="4" id="KW-0520">NAD</keyword>
<dbReference type="GeneID" id="78085210"/>
<keyword evidence="8" id="KW-1185">Reference proteome</keyword>
<evidence type="ECO:0000256" key="3">
    <source>
        <dbReference type="ARBA" id="ARBA00023002"/>
    </source>
</evidence>
<dbReference type="SUPFAM" id="SSF56796">
    <property type="entry name" value="Dehydroquinate synthase-like"/>
    <property type="match status" value="1"/>
</dbReference>
<dbReference type="GO" id="GO:0004022">
    <property type="term" value="F:alcohol dehydrogenase (NAD+) activity"/>
    <property type="evidence" value="ECO:0007669"/>
    <property type="project" value="TreeGrafter"/>
</dbReference>
<dbReference type="eggNOG" id="COG1454">
    <property type="taxonomic scope" value="Bacteria"/>
</dbReference>
<dbReference type="PROSITE" id="PS00913">
    <property type="entry name" value="ADH_IRON_1"/>
    <property type="match status" value="1"/>
</dbReference>
<dbReference type="AlphaFoldDB" id="E5Y7A5"/>
<feature type="domain" description="Alcohol dehydrogenase iron-type/glycerol dehydrogenase GldA" evidence="5">
    <location>
        <begin position="13"/>
        <end position="181"/>
    </location>
</feature>
<dbReference type="HOGENOM" id="CLU_007207_0_0_7"/>
<dbReference type="Pfam" id="PF25137">
    <property type="entry name" value="ADH_Fe_C"/>
    <property type="match status" value="1"/>
</dbReference>
<dbReference type="InterPro" id="IPR039697">
    <property type="entry name" value="Alcohol_dehydrogenase_Fe"/>
</dbReference>
<sequence>MAIVEKVDGFFIPNVTLIGVGAAKAIPERIVYLNATKPLLVTDKGIVHTGILKQITDILDEAAMEYAIYDETVPNPTDLNVAAGVELYKKEECDSLISIGGGSSHDCCKGIGLVVSNGGKIHDYEGVDKSTKAMPPYLAVNTTAGTASEITRFCIITDSARKVKMAIVDWRITPSVAINDPILMVGMPPALTAATGMDALTHAVEAYVSTGATPLTDACAEKAIKLVSENLRRAVANGSDIHAREGMCYAQYLAGMAFNNASLGHVHAMAHQLGGFYNLPHGECNAILLPIVEEYNLLAHLDKFINIARMMDENIDGLSKRDAAELAISAIRRLSQDVGIPASITELAKRYGKEVSRSDIPTMVANAQKDACGLTNPRKMTDAAVQQLYEIAF</sequence>
<dbReference type="Proteomes" id="UP000006034">
    <property type="component" value="Unassembled WGS sequence"/>
</dbReference>
<dbReference type="OrthoDB" id="9778433at2"/>
<dbReference type="CDD" id="cd08188">
    <property type="entry name" value="PDDH"/>
    <property type="match status" value="1"/>
</dbReference>
<accession>E5Y7A5</accession>